<feature type="chain" id="PRO_5044794398" description="CTCK domain-containing protein" evidence="6">
    <location>
        <begin position="25"/>
        <end position="243"/>
    </location>
</feature>
<dbReference type="InterPro" id="IPR029034">
    <property type="entry name" value="Cystine-knot_cytokine"/>
</dbReference>
<feature type="compositionally biased region" description="Basic and acidic residues" evidence="5">
    <location>
        <begin position="234"/>
        <end position="243"/>
    </location>
</feature>
<gene>
    <name evidence="8" type="ORF">niasHT_028066</name>
</gene>
<dbReference type="AlphaFoldDB" id="A0ABD2KEE2"/>
<comment type="caution">
    <text evidence="8">The sequence shown here is derived from an EMBL/GenBank/DDBJ whole genome shotgun (WGS) entry which is preliminary data.</text>
</comment>
<feature type="region of interest" description="Disordered" evidence="5">
    <location>
        <begin position="28"/>
        <end position="109"/>
    </location>
</feature>
<evidence type="ECO:0000256" key="3">
    <source>
        <dbReference type="ARBA" id="ARBA00022729"/>
    </source>
</evidence>
<keyword evidence="2" id="KW-0964">Secreted</keyword>
<sequence length="243" mass="26864">MSVRLIAALSTLLLLSAVANRSLAKPSGTIAETKGGQMEEEKEVAEEPSPANFKGENRQRQRELSRDTFLRLHPNPRGETDEGIGQNNANGEKAEEVEDGSESPLRDGDTLLAFTSDDALIERTAQLNNCRGDLFKHKVRLPGCRPKTIVNRFCHGNCASFYIPRMRSKKLKATFQSCAACVPTETDLVQIQLDCPSRGEGQLNRTIVRVKKCACRNIALEGEEGKEDEAEEVNGQRHETETP</sequence>
<evidence type="ECO:0000313" key="9">
    <source>
        <dbReference type="Proteomes" id="UP001620626"/>
    </source>
</evidence>
<keyword evidence="3 6" id="KW-0732">Signal</keyword>
<dbReference type="SMART" id="SM00041">
    <property type="entry name" value="CT"/>
    <property type="match status" value="1"/>
</dbReference>
<protein>
    <recommendedName>
        <fullName evidence="7">CTCK domain-containing protein</fullName>
    </recommendedName>
</protein>
<name>A0ABD2KEE2_9BILA</name>
<dbReference type="Proteomes" id="UP001620626">
    <property type="component" value="Unassembled WGS sequence"/>
</dbReference>
<dbReference type="GO" id="GO:0005576">
    <property type="term" value="C:extracellular region"/>
    <property type="evidence" value="ECO:0007669"/>
    <property type="project" value="UniProtKB-SubCell"/>
</dbReference>
<evidence type="ECO:0000259" key="7">
    <source>
        <dbReference type="SMART" id="SM00041"/>
    </source>
</evidence>
<evidence type="ECO:0000256" key="1">
    <source>
        <dbReference type="ARBA" id="ARBA00004613"/>
    </source>
</evidence>
<evidence type="ECO:0000256" key="2">
    <source>
        <dbReference type="ARBA" id="ARBA00022525"/>
    </source>
</evidence>
<dbReference type="InterPro" id="IPR006207">
    <property type="entry name" value="Cys_knot_C"/>
</dbReference>
<feature type="domain" description="CTCK" evidence="7">
    <location>
        <begin position="132"/>
        <end position="220"/>
    </location>
</feature>
<reference evidence="8 9" key="1">
    <citation type="submission" date="2024-10" db="EMBL/GenBank/DDBJ databases">
        <authorList>
            <person name="Kim D."/>
        </authorList>
    </citation>
    <scope>NUCLEOTIDE SEQUENCE [LARGE SCALE GENOMIC DNA]</scope>
    <source>
        <strain evidence="8">BH-2024</strain>
    </source>
</reference>
<comment type="subcellular location">
    <subcellularLocation>
        <location evidence="1">Secreted</location>
    </subcellularLocation>
</comment>
<dbReference type="PANTHER" id="PTHR15283">
    <property type="entry name" value="GREMLIN 1"/>
    <property type="match status" value="1"/>
</dbReference>
<keyword evidence="4" id="KW-1015">Disulfide bond</keyword>
<dbReference type="Pfam" id="PF03045">
    <property type="entry name" value="DAN"/>
    <property type="match status" value="1"/>
</dbReference>
<feature type="signal peptide" evidence="6">
    <location>
        <begin position="1"/>
        <end position="24"/>
    </location>
</feature>
<evidence type="ECO:0000313" key="8">
    <source>
        <dbReference type="EMBL" id="KAL3101310.1"/>
    </source>
</evidence>
<feature type="compositionally biased region" description="Basic and acidic residues" evidence="5">
    <location>
        <begin position="55"/>
        <end position="80"/>
    </location>
</feature>
<proteinExistence type="predicted"/>
<feature type="region of interest" description="Disordered" evidence="5">
    <location>
        <begin position="224"/>
        <end position="243"/>
    </location>
</feature>
<evidence type="ECO:0000256" key="4">
    <source>
        <dbReference type="ARBA" id="ARBA00023157"/>
    </source>
</evidence>
<evidence type="ECO:0000256" key="6">
    <source>
        <dbReference type="SAM" id="SignalP"/>
    </source>
</evidence>
<organism evidence="8 9">
    <name type="scientific">Heterodera trifolii</name>
    <dbReference type="NCBI Taxonomy" id="157864"/>
    <lineage>
        <taxon>Eukaryota</taxon>
        <taxon>Metazoa</taxon>
        <taxon>Ecdysozoa</taxon>
        <taxon>Nematoda</taxon>
        <taxon>Chromadorea</taxon>
        <taxon>Rhabditida</taxon>
        <taxon>Tylenchina</taxon>
        <taxon>Tylenchomorpha</taxon>
        <taxon>Tylenchoidea</taxon>
        <taxon>Heteroderidae</taxon>
        <taxon>Heteroderinae</taxon>
        <taxon>Heterodera</taxon>
    </lineage>
</organism>
<dbReference type="Gene3D" id="2.10.90.10">
    <property type="entry name" value="Cystine-knot cytokines"/>
    <property type="match status" value="1"/>
</dbReference>
<accession>A0ABD2KEE2</accession>
<evidence type="ECO:0000256" key="5">
    <source>
        <dbReference type="SAM" id="MobiDB-lite"/>
    </source>
</evidence>
<dbReference type="PANTHER" id="PTHR15283:SF4">
    <property type="entry name" value="BURSICON"/>
    <property type="match status" value="1"/>
</dbReference>
<dbReference type="InterPro" id="IPR004133">
    <property type="entry name" value="DAN_dom"/>
</dbReference>
<dbReference type="EMBL" id="JBICBT010000783">
    <property type="protein sequence ID" value="KAL3101310.1"/>
    <property type="molecule type" value="Genomic_DNA"/>
</dbReference>
<keyword evidence="9" id="KW-1185">Reference proteome</keyword>